<dbReference type="GO" id="GO:0000155">
    <property type="term" value="F:phosphorelay sensor kinase activity"/>
    <property type="evidence" value="ECO:0007669"/>
    <property type="project" value="InterPro"/>
</dbReference>
<name>A0A383RR65_9PSED</name>
<keyword evidence="11" id="KW-0418">Kinase</keyword>
<dbReference type="SUPFAM" id="SSF52172">
    <property type="entry name" value="CheY-like"/>
    <property type="match status" value="1"/>
</dbReference>
<dbReference type="AlphaFoldDB" id="A0A383RR65"/>
<dbReference type="EMBL" id="UNOZ01000013">
    <property type="protein sequence ID" value="SYX89385.1"/>
    <property type="molecule type" value="Genomic_DNA"/>
</dbReference>
<sequence>MLHARVLLLLCLVLCLPLSAAAASAPALHARASLAGPHAEPPTADLRWLWAHRQLRLGVLARDNPPYDILGTGQAYEGISADYAGLVAEHLRLAMSVQVFASFEQAAEALRAGAIDLLASVSRQQARAAGLQLSRAYGQDQPLLMAADHDGQPLKAASEPFTLVMVDGYRPLQEVSARYPMAQVQLHPSTLSAFAALALGQAELYLGDALSGRYVRGRNPPAGTVELGPARWPEDAIGFALRHHDSPLARLVDAALAAIDERQHAQIRERWSPLAAQAAEPRQVQLSDAEQRWLQHNPSITVLVDEQRVPLSYRDGKAQLRGLSLDVLQVISRRTGLHFQVEAGGSLERMLGQLGNGQARLIAGVPRSPALERSLVFSRAYLSAPRVLVTRDEPQAPASLEQLAGERLAVVWGSAVQATLPVGYPQVRLQAVAGPVAALHAVARGQVRAAVLTLDDARPLIARWYPGRLRISASLPLAPAHFALASARGEAELQSILNKALLSLAPHESDLLMRRWRNPLIVAEGAWPRYRNKVLLGFAVAVVLLSLALMWIRYLRRLQVRLRQATVVADTANQAKTQFLTTMSHEIRTPLHAMLGMLELAQHKAGQGVFDPLAVEVAAEAARGLLELIGDILDITRIEAGQLHLAPQRVGLRDQVARVVQLFEQQARGKGLQLRLQTHGAVDVEVLLDPLRFKQVLANLLSNAIKFTRQGGVEVSLRAVPGEGQLAVEVQVKDSGIGIAEADLAALGQPFRQASNQQQSPRCSAGLGLGISRSLCEMMGGRLSVRSVLGQGTEVSIRLSLALLSPTPAPAAAAPAPQAQASQAPLRVLVVDDYPASRLLLAQQLDYLGHQVRVAEDGAQALRLWLTEPFAVVISDCNMPRLNGHALARAIREHERRSQRPACRLIGLTANAQAIERRRCRASGMDACLFKPLRLDSLVQALASSAPVMDVEYLQRLVGDDRAGLLALLGSLRSSNRSDLQRLEQLVEDVPALAELAHRVKGGARIARAEELAGWCERVERSCAREPPLPEQLREDVCAMADAMRRLEHSLDQQVAQGVAQAGAP</sequence>
<reference evidence="23" key="1">
    <citation type="submission" date="2018-08" db="EMBL/GenBank/DDBJ databases">
        <authorList>
            <person name="Blom J."/>
        </authorList>
    </citation>
    <scope>NUCLEOTIDE SEQUENCE [LARGE SCALE GENOMIC DNA]</scope>
    <source>
        <strain evidence="23">CCOS 865</strain>
    </source>
</reference>
<keyword evidence="23" id="KW-1185">Reference proteome</keyword>
<dbReference type="Gene3D" id="3.40.190.10">
    <property type="entry name" value="Periplasmic binding protein-like II"/>
    <property type="match status" value="4"/>
</dbReference>
<evidence type="ECO:0000259" key="19">
    <source>
        <dbReference type="PROSITE" id="PS50109"/>
    </source>
</evidence>
<keyword evidence="4" id="KW-1003">Cell membrane</keyword>
<dbReference type="PANTHER" id="PTHR43047:SF72">
    <property type="entry name" value="OSMOSENSING HISTIDINE PROTEIN KINASE SLN1"/>
    <property type="match status" value="1"/>
</dbReference>
<evidence type="ECO:0000256" key="8">
    <source>
        <dbReference type="ARBA" id="ARBA00022692"/>
    </source>
</evidence>
<dbReference type="PANTHER" id="PTHR43047">
    <property type="entry name" value="TWO-COMPONENT HISTIDINE PROTEIN KINASE"/>
    <property type="match status" value="1"/>
</dbReference>
<dbReference type="Pfam" id="PF01627">
    <property type="entry name" value="Hpt"/>
    <property type="match status" value="1"/>
</dbReference>
<feature type="modified residue" description="4-aspartylphosphate" evidence="17">
    <location>
        <position position="876"/>
    </location>
</feature>
<evidence type="ECO:0000256" key="5">
    <source>
        <dbReference type="ARBA" id="ARBA00022519"/>
    </source>
</evidence>
<dbReference type="PROSITE" id="PS50894">
    <property type="entry name" value="HPT"/>
    <property type="match status" value="1"/>
</dbReference>
<feature type="domain" description="Histidine kinase" evidence="19">
    <location>
        <begin position="582"/>
        <end position="803"/>
    </location>
</feature>
<keyword evidence="8" id="KW-0812">Transmembrane</keyword>
<dbReference type="InterPro" id="IPR011006">
    <property type="entry name" value="CheY-like_superfamily"/>
</dbReference>
<dbReference type="SUPFAM" id="SSF47226">
    <property type="entry name" value="Histidine-containing phosphotransfer domain, HPT domain"/>
    <property type="match status" value="1"/>
</dbReference>
<keyword evidence="14" id="KW-0902">Two-component regulatory system</keyword>
<comment type="catalytic activity">
    <reaction evidence="1">
        <text>ATP + protein L-histidine = ADP + protein N-phospho-L-histidine.</text>
        <dbReference type="EC" id="2.7.13.3"/>
    </reaction>
</comment>
<evidence type="ECO:0000313" key="23">
    <source>
        <dbReference type="Proteomes" id="UP000263595"/>
    </source>
</evidence>
<dbReference type="Pfam" id="PF02518">
    <property type="entry name" value="HATPase_c"/>
    <property type="match status" value="1"/>
</dbReference>
<dbReference type="CDD" id="cd13705">
    <property type="entry name" value="PBP2_BvgS_D1"/>
    <property type="match status" value="1"/>
</dbReference>
<protein>
    <recommendedName>
        <fullName evidence="3">histidine kinase</fullName>
        <ecNumber evidence="3">2.7.13.3</ecNumber>
    </recommendedName>
</protein>
<evidence type="ECO:0000256" key="14">
    <source>
        <dbReference type="ARBA" id="ARBA00023012"/>
    </source>
</evidence>
<dbReference type="InterPro" id="IPR036097">
    <property type="entry name" value="HisK_dim/P_sf"/>
</dbReference>
<evidence type="ECO:0000256" key="16">
    <source>
        <dbReference type="PROSITE-ProRule" id="PRU00110"/>
    </source>
</evidence>
<feature type="modified residue" description="Phosphohistidine" evidence="16">
    <location>
        <position position="998"/>
    </location>
</feature>
<gene>
    <name evidence="22" type="primary">bvgS</name>
    <name evidence="22" type="ORF">CCOS865_01638</name>
</gene>
<dbReference type="CDD" id="cd13707">
    <property type="entry name" value="PBP2_BvgS_D2"/>
    <property type="match status" value="1"/>
</dbReference>
<dbReference type="Gene3D" id="1.10.287.130">
    <property type="match status" value="1"/>
</dbReference>
<evidence type="ECO:0000256" key="9">
    <source>
        <dbReference type="ARBA" id="ARBA00022729"/>
    </source>
</evidence>
<dbReference type="InterPro" id="IPR049870">
    <property type="entry name" value="BvgS-like_periplasmic1"/>
</dbReference>
<dbReference type="InterPro" id="IPR001638">
    <property type="entry name" value="Solute-binding_3/MltF_N"/>
</dbReference>
<dbReference type="SUPFAM" id="SSF47384">
    <property type="entry name" value="Homodimeric domain of signal transducing histidine kinase"/>
    <property type="match status" value="1"/>
</dbReference>
<evidence type="ECO:0000256" key="13">
    <source>
        <dbReference type="ARBA" id="ARBA00022989"/>
    </source>
</evidence>
<evidence type="ECO:0000256" key="4">
    <source>
        <dbReference type="ARBA" id="ARBA00022475"/>
    </source>
</evidence>
<feature type="domain" description="Response regulatory" evidence="20">
    <location>
        <begin position="827"/>
        <end position="946"/>
    </location>
</feature>
<evidence type="ECO:0000256" key="15">
    <source>
        <dbReference type="ARBA" id="ARBA00023136"/>
    </source>
</evidence>
<dbReference type="Pfam" id="PF00497">
    <property type="entry name" value="SBP_bac_3"/>
    <property type="match status" value="2"/>
</dbReference>
<dbReference type="SMART" id="SM00388">
    <property type="entry name" value="HisKA"/>
    <property type="match status" value="1"/>
</dbReference>
<dbReference type="InterPro" id="IPR003594">
    <property type="entry name" value="HATPase_dom"/>
</dbReference>
<accession>A0A383RR65</accession>
<dbReference type="OrthoDB" id="9770795at2"/>
<dbReference type="SMART" id="SM00387">
    <property type="entry name" value="HATPase_c"/>
    <property type="match status" value="1"/>
</dbReference>
<keyword evidence="15" id="KW-0472">Membrane</keyword>
<keyword evidence="9 18" id="KW-0732">Signal</keyword>
<dbReference type="PROSITE" id="PS50109">
    <property type="entry name" value="HIS_KIN"/>
    <property type="match status" value="1"/>
</dbReference>
<dbReference type="Proteomes" id="UP000263595">
    <property type="component" value="Unassembled WGS sequence"/>
</dbReference>
<evidence type="ECO:0000256" key="17">
    <source>
        <dbReference type="PROSITE-ProRule" id="PRU00169"/>
    </source>
</evidence>
<dbReference type="SMART" id="SM00062">
    <property type="entry name" value="PBPb"/>
    <property type="match status" value="2"/>
</dbReference>
<evidence type="ECO:0000256" key="6">
    <source>
        <dbReference type="ARBA" id="ARBA00022553"/>
    </source>
</evidence>
<evidence type="ECO:0000259" key="20">
    <source>
        <dbReference type="PROSITE" id="PS50110"/>
    </source>
</evidence>
<evidence type="ECO:0000259" key="21">
    <source>
        <dbReference type="PROSITE" id="PS50894"/>
    </source>
</evidence>
<dbReference type="GO" id="GO:0009927">
    <property type="term" value="F:histidine phosphotransfer kinase activity"/>
    <property type="evidence" value="ECO:0007669"/>
    <property type="project" value="TreeGrafter"/>
</dbReference>
<dbReference type="GO" id="GO:0005524">
    <property type="term" value="F:ATP binding"/>
    <property type="evidence" value="ECO:0007669"/>
    <property type="project" value="UniProtKB-KW"/>
</dbReference>
<dbReference type="Gene3D" id="3.40.50.2300">
    <property type="match status" value="1"/>
</dbReference>
<dbReference type="EC" id="2.7.13.3" evidence="3"/>
<evidence type="ECO:0000256" key="12">
    <source>
        <dbReference type="ARBA" id="ARBA00022840"/>
    </source>
</evidence>
<keyword evidence="12" id="KW-0067">ATP-binding</keyword>
<dbReference type="CDD" id="cd17546">
    <property type="entry name" value="REC_hyHK_CKI1_RcsC-like"/>
    <property type="match status" value="1"/>
</dbReference>
<dbReference type="InterPro" id="IPR003661">
    <property type="entry name" value="HisK_dim/P_dom"/>
</dbReference>
<dbReference type="PRINTS" id="PR00344">
    <property type="entry name" value="BCTRLSENSOR"/>
</dbReference>
<evidence type="ECO:0000256" key="18">
    <source>
        <dbReference type="SAM" id="SignalP"/>
    </source>
</evidence>
<dbReference type="Gene3D" id="3.30.565.10">
    <property type="entry name" value="Histidine kinase-like ATPase, C-terminal domain"/>
    <property type="match status" value="1"/>
</dbReference>
<evidence type="ECO:0000313" key="22">
    <source>
        <dbReference type="EMBL" id="SYX89385.1"/>
    </source>
</evidence>
<dbReference type="SUPFAM" id="SSF55874">
    <property type="entry name" value="ATPase domain of HSP90 chaperone/DNA topoisomerase II/histidine kinase"/>
    <property type="match status" value="1"/>
</dbReference>
<dbReference type="PROSITE" id="PS50110">
    <property type="entry name" value="RESPONSE_REGULATORY"/>
    <property type="match status" value="1"/>
</dbReference>
<dbReference type="InterPro" id="IPR049871">
    <property type="entry name" value="BvgS-like_periplasmic2"/>
</dbReference>
<keyword evidence="13" id="KW-1133">Transmembrane helix</keyword>
<evidence type="ECO:0000256" key="11">
    <source>
        <dbReference type="ARBA" id="ARBA00022777"/>
    </source>
</evidence>
<dbReference type="RefSeq" id="WP_119139686.1">
    <property type="nucleotide sequence ID" value="NZ_CBCSFL010000016.1"/>
</dbReference>
<comment type="subcellular location">
    <subcellularLocation>
        <location evidence="2">Cell inner membrane</location>
        <topology evidence="2">Multi-pass membrane protein</topology>
    </subcellularLocation>
</comment>
<dbReference type="InterPro" id="IPR036641">
    <property type="entry name" value="HPT_dom_sf"/>
</dbReference>
<dbReference type="SMART" id="SM00448">
    <property type="entry name" value="REC"/>
    <property type="match status" value="1"/>
</dbReference>
<evidence type="ECO:0000256" key="3">
    <source>
        <dbReference type="ARBA" id="ARBA00012438"/>
    </source>
</evidence>
<dbReference type="GO" id="GO:0005886">
    <property type="term" value="C:plasma membrane"/>
    <property type="evidence" value="ECO:0007669"/>
    <property type="project" value="UniProtKB-SubCell"/>
</dbReference>
<proteinExistence type="predicted"/>
<keyword evidence="5" id="KW-0997">Cell inner membrane</keyword>
<dbReference type="CDD" id="cd16922">
    <property type="entry name" value="HATPase_EvgS-ArcB-TorS-like"/>
    <property type="match status" value="1"/>
</dbReference>
<organism evidence="22 23">
    <name type="scientific">Pseudomonas reidholzensis</name>
    <dbReference type="NCBI Taxonomy" id="1785162"/>
    <lineage>
        <taxon>Bacteria</taxon>
        <taxon>Pseudomonadati</taxon>
        <taxon>Pseudomonadota</taxon>
        <taxon>Gammaproteobacteria</taxon>
        <taxon>Pseudomonadales</taxon>
        <taxon>Pseudomonadaceae</taxon>
        <taxon>Pseudomonas</taxon>
    </lineage>
</organism>
<evidence type="ECO:0000256" key="7">
    <source>
        <dbReference type="ARBA" id="ARBA00022679"/>
    </source>
</evidence>
<evidence type="ECO:0000256" key="2">
    <source>
        <dbReference type="ARBA" id="ARBA00004429"/>
    </source>
</evidence>
<dbReference type="InterPro" id="IPR004358">
    <property type="entry name" value="Sig_transdc_His_kin-like_C"/>
</dbReference>
<dbReference type="CDD" id="cd00082">
    <property type="entry name" value="HisKA"/>
    <property type="match status" value="1"/>
</dbReference>
<dbReference type="InterPro" id="IPR001789">
    <property type="entry name" value="Sig_transdc_resp-reg_receiver"/>
</dbReference>
<dbReference type="InterPro" id="IPR036890">
    <property type="entry name" value="HATPase_C_sf"/>
</dbReference>
<feature type="chain" id="PRO_5017021149" description="histidine kinase" evidence="18">
    <location>
        <begin position="23"/>
        <end position="1065"/>
    </location>
</feature>
<evidence type="ECO:0000256" key="1">
    <source>
        <dbReference type="ARBA" id="ARBA00000085"/>
    </source>
</evidence>
<feature type="domain" description="HPt" evidence="21">
    <location>
        <begin position="958"/>
        <end position="1054"/>
    </location>
</feature>
<keyword evidence="7 22" id="KW-0808">Transferase</keyword>
<dbReference type="Gene3D" id="1.20.120.160">
    <property type="entry name" value="HPT domain"/>
    <property type="match status" value="1"/>
</dbReference>
<keyword evidence="10" id="KW-0547">Nucleotide-binding</keyword>
<dbReference type="Pfam" id="PF00072">
    <property type="entry name" value="Response_reg"/>
    <property type="match status" value="1"/>
</dbReference>
<evidence type="ECO:0000256" key="10">
    <source>
        <dbReference type="ARBA" id="ARBA00022741"/>
    </source>
</evidence>
<keyword evidence="6 17" id="KW-0597">Phosphoprotein</keyword>
<dbReference type="SUPFAM" id="SSF53850">
    <property type="entry name" value="Periplasmic binding protein-like II"/>
    <property type="match status" value="2"/>
</dbReference>
<dbReference type="Pfam" id="PF00512">
    <property type="entry name" value="HisKA"/>
    <property type="match status" value="1"/>
</dbReference>
<feature type="signal peptide" evidence="18">
    <location>
        <begin position="1"/>
        <end position="22"/>
    </location>
</feature>
<dbReference type="InterPro" id="IPR008207">
    <property type="entry name" value="Sig_transdc_His_kin_Hpt_dom"/>
</dbReference>
<dbReference type="InterPro" id="IPR005467">
    <property type="entry name" value="His_kinase_dom"/>
</dbReference>